<dbReference type="CDD" id="cd03235">
    <property type="entry name" value="ABC_Metallic_Cations"/>
    <property type="match status" value="1"/>
</dbReference>
<dbReference type="PANTHER" id="PTHR42734">
    <property type="entry name" value="METAL TRANSPORT SYSTEM ATP-BINDING PROTEIN TM_0124-RELATED"/>
    <property type="match status" value="1"/>
</dbReference>
<dbReference type="InterPro" id="IPR050153">
    <property type="entry name" value="Metal_Ion_Import_ABC"/>
</dbReference>
<dbReference type="SMART" id="SM00382">
    <property type="entry name" value="AAA"/>
    <property type="match status" value="1"/>
</dbReference>
<proteinExistence type="inferred from homology"/>
<accession>A0A1W6B1L3</accession>
<dbReference type="GO" id="GO:0016887">
    <property type="term" value="F:ATP hydrolysis activity"/>
    <property type="evidence" value="ECO:0007669"/>
    <property type="project" value="InterPro"/>
</dbReference>
<dbReference type="OrthoDB" id="9806726at2"/>
<dbReference type="PANTHER" id="PTHR42734:SF5">
    <property type="entry name" value="IRON TRANSPORT SYSTEM ATP-BINDING PROTEIN HI_0361-RELATED"/>
    <property type="match status" value="1"/>
</dbReference>
<gene>
    <name evidence="6" type="ORF">B1H58_02375</name>
</gene>
<protein>
    <recommendedName>
        <fullName evidence="5">ABC transporter domain-containing protein</fullName>
    </recommendedName>
</protein>
<dbReference type="Pfam" id="PF00005">
    <property type="entry name" value="ABC_tran"/>
    <property type="match status" value="1"/>
</dbReference>
<reference evidence="6 7" key="1">
    <citation type="submission" date="2017-02" db="EMBL/GenBank/DDBJ databases">
        <title>Complete genome sequence of the drought resistance-promoting endophyte Pantoea alhagi LTYR-11Z.</title>
        <authorList>
            <person name="Zhang L."/>
        </authorList>
    </citation>
    <scope>NUCLEOTIDE SEQUENCE [LARGE SCALE GENOMIC DNA]</scope>
    <source>
        <strain evidence="6 7">LTYR-11Z</strain>
    </source>
</reference>
<dbReference type="Proteomes" id="UP000192900">
    <property type="component" value="Chromosome"/>
</dbReference>
<dbReference type="PROSITE" id="PS00211">
    <property type="entry name" value="ABC_TRANSPORTER_1"/>
    <property type="match status" value="1"/>
</dbReference>
<dbReference type="InterPro" id="IPR027417">
    <property type="entry name" value="P-loop_NTPase"/>
</dbReference>
<dbReference type="STRING" id="1891675.B1H58_02375"/>
<dbReference type="GO" id="GO:0005524">
    <property type="term" value="F:ATP binding"/>
    <property type="evidence" value="ECO:0007669"/>
    <property type="project" value="UniProtKB-KW"/>
</dbReference>
<evidence type="ECO:0000256" key="2">
    <source>
        <dbReference type="ARBA" id="ARBA00022448"/>
    </source>
</evidence>
<dbReference type="InterPro" id="IPR017871">
    <property type="entry name" value="ABC_transporter-like_CS"/>
</dbReference>
<dbReference type="EMBL" id="CP019706">
    <property type="protein sequence ID" value="ARJ40954.1"/>
    <property type="molecule type" value="Genomic_DNA"/>
</dbReference>
<dbReference type="InterPro" id="IPR003439">
    <property type="entry name" value="ABC_transporter-like_ATP-bd"/>
</dbReference>
<sequence>MITLEKLVTGYRGEALSQPISGQFRRGSLTAIMGVNGAGKSTLLKTIAGLLPPVSGAVRFEPDGRQIAWLPQQSEIDHHFPLRVIEVVAMGSWPANGMLRGIGRSMHERIEAALEQVGLLDLAGRAISQLSGGQFQRMLFARMLVQDASVILLDEPFTGIDSQTSTFLLRVIERLHAEGKTILTVLHNQHMVERHFPQLLYLHDGHYHWGKTADIMPENAERPLSLVRCAVGQGVRS</sequence>
<keyword evidence="4" id="KW-0067">ATP-binding</keyword>
<evidence type="ECO:0000256" key="3">
    <source>
        <dbReference type="ARBA" id="ARBA00022741"/>
    </source>
</evidence>
<comment type="similarity">
    <text evidence="1">Belongs to the ABC transporter superfamily. Drug exporter-2 (TC 3.A.1.117) family.</text>
</comment>
<dbReference type="SUPFAM" id="SSF52540">
    <property type="entry name" value="P-loop containing nucleoside triphosphate hydrolases"/>
    <property type="match status" value="1"/>
</dbReference>
<evidence type="ECO:0000313" key="7">
    <source>
        <dbReference type="Proteomes" id="UP000192900"/>
    </source>
</evidence>
<dbReference type="InterPro" id="IPR003593">
    <property type="entry name" value="AAA+_ATPase"/>
</dbReference>
<keyword evidence="2" id="KW-0813">Transport</keyword>
<evidence type="ECO:0000313" key="6">
    <source>
        <dbReference type="EMBL" id="ARJ40954.1"/>
    </source>
</evidence>
<evidence type="ECO:0000256" key="1">
    <source>
        <dbReference type="ARBA" id="ARBA00006526"/>
    </source>
</evidence>
<feature type="domain" description="ABC transporter" evidence="5">
    <location>
        <begin position="2"/>
        <end position="229"/>
    </location>
</feature>
<dbReference type="Gene3D" id="3.40.50.300">
    <property type="entry name" value="P-loop containing nucleotide triphosphate hydrolases"/>
    <property type="match status" value="1"/>
</dbReference>
<dbReference type="AlphaFoldDB" id="A0A1W6B1L3"/>
<evidence type="ECO:0000256" key="4">
    <source>
        <dbReference type="ARBA" id="ARBA00022840"/>
    </source>
</evidence>
<organism evidence="6 7">
    <name type="scientific">Pantoea alhagi</name>
    <dbReference type="NCBI Taxonomy" id="1891675"/>
    <lineage>
        <taxon>Bacteria</taxon>
        <taxon>Pseudomonadati</taxon>
        <taxon>Pseudomonadota</taxon>
        <taxon>Gammaproteobacteria</taxon>
        <taxon>Enterobacterales</taxon>
        <taxon>Erwiniaceae</taxon>
        <taxon>Pantoea</taxon>
    </lineage>
</organism>
<dbReference type="PROSITE" id="PS50893">
    <property type="entry name" value="ABC_TRANSPORTER_2"/>
    <property type="match status" value="1"/>
</dbReference>
<keyword evidence="7" id="KW-1185">Reference proteome</keyword>
<evidence type="ECO:0000259" key="5">
    <source>
        <dbReference type="PROSITE" id="PS50893"/>
    </source>
</evidence>
<keyword evidence="3" id="KW-0547">Nucleotide-binding</keyword>
<dbReference type="KEGG" id="palh:B1H58_02375"/>
<name>A0A1W6B1L3_9GAMM</name>